<evidence type="ECO:0000313" key="3">
    <source>
        <dbReference type="Proteomes" id="UP000540412"/>
    </source>
</evidence>
<feature type="signal peptide" evidence="1">
    <location>
        <begin position="1"/>
        <end position="21"/>
    </location>
</feature>
<gene>
    <name evidence="2" type="ORF">BJY24_005998</name>
</gene>
<evidence type="ECO:0000256" key="1">
    <source>
        <dbReference type="SAM" id="SignalP"/>
    </source>
</evidence>
<comment type="caution">
    <text evidence="2">The sequence shown here is derived from an EMBL/GenBank/DDBJ whole genome shotgun (WGS) entry which is preliminary data.</text>
</comment>
<evidence type="ECO:0008006" key="4">
    <source>
        <dbReference type="Google" id="ProtNLM"/>
    </source>
</evidence>
<dbReference type="EMBL" id="JACHIT010000002">
    <property type="protein sequence ID" value="MBB5917086.1"/>
    <property type="molecule type" value="Genomic_DNA"/>
</dbReference>
<evidence type="ECO:0000313" key="2">
    <source>
        <dbReference type="EMBL" id="MBB5917086.1"/>
    </source>
</evidence>
<organism evidence="2 3">
    <name type="scientific">Nocardia transvalensis</name>
    <dbReference type="NCBI Taxonomy" id="37333"/>
    <lineage>
        <taxon>Bacteria</taxon>
        <taxon>Bacillati</taxon>
        <taxon>Actinomycetota</taxon>
        <taxon>Actinomycetes</taxon>
        <taxon>Mycobacteriales</taxon>
        <taxon>Nocardiaceae</taxon>
        <taxon>Nocardia</taxon>
    </lineage>
</organism>
<protein>
    <recommendedName>
        <fullName evidence="4">Secreted protein</fullName>
    </recommendedName>
</protein>
<feature type="chain" id="PRO_5031364923" description="Secreted protein" evidence="1">
    <location>
        <begin position="22"/>
        <end position="91"/>
    </location>
</feature>
<accession>A0A7W9UL23</accession>
<sequence length="91" mass="9093">MNRIAAGVAGMCTGLAAVAVAAGGPAAAELPAGVYCLQSLCYNSTPETQNVTGTVVCSWIDMPVTWSIPPTSAASLDAGCPDGKHSEGIRI</sequence>
<dbReference type="Proteomes" id="UP000540412">
    <property type="component" value="Unassembled WGS sequence"/>
</dbReference>
<keyword evidence="3" id="KW-1185">Reference proteome</keyword>
<reference evidence="2 3" key="1">
    <citation type="submission" date="2020-08" db="EMBL/GenBank/DDBJ databases">
        <title>Sequencing the genomes of 1000 actinobacteria strains.</title>
        <authorList>
            <person name="Klenk H.-P."/>
        </authorList>
    </citation>
    <scope>NUCLEOTIDE SEQUENCE [LARGE SCALE GENOMIC DNA]</scope>
    <source>
        <strain evidence="2 3">DSM 43582</strain>
    </source>
</reference>
<dbReference type="AlphaFoldDB" id="A0A7W9UL23"/>
<proteinExistence type="predicted"/>
<dbReference type="RefSeq" id="WP_040748443.1">
    <property type="nucleotide sequence ID" value="NZ_JACHIT010000002.1"/>
</dbReference>
<keyword evidence="1" id="KW-0732">Signal</keyword>
<name>A0A7W9UL23_9NOCA</name>